<comment type="caution">
    <text evidence="2">The sequence shown here is derived from an EMBL/GenBank/DDBJ whole genome shotgun (WGS) entry which is preliminary data.</text>
</comment>
<name>A0ABR1CYR9_NECAM</name>
<keyword evidence="3" id="KW-1185">Reference proteome</keyword>
<evidence type="ECO:0000256" key="1">
    <source>
        <dbReference type="SAM" id="MobiDB-lite"/>
    </source>
</evidence>
<sequence length="138" mass="15674">MFGCITHQPRRNRLRNYEDEPPNHRSRSYETANPAETPAIKYTSRHSSLPAKPADLLKGNTSPPPQQSGSLRLDKWISHLLNEGASNIHSGSQMYFFFRSSDEVPSRKVKTQYFAADLLGFLNFCTFDLKISLLVSKT</sequence>
<dbReference type="EMBL" id="JAVFWL010000003">
    <property type="protein sequence ID" value="KAK6742620.1"/>
    <property type="molecule type" value="Genomic_DNA"/>
</dbReference>
<proteinExistence type="predicted"/>
<accession>A0ABR1CYR9</accession>
<reference evidence="2 3" key="1">
    <citation type="submission" date="2023-08" db="EMBL/GenBank/DDBJ databases">
        <title>A Necator americanus chromosomal reference genome.</title>
        <authorList>
            <person name="Ilik V."/>
            <person name="Petrzelkova K.J."/>
            <person name="Pardy F."/>
            <person name="Fuh T."/>
            <person name="Niatou-Singa F.S."/>
            <person name="Gouil Q."/>
            <person name="Baker L."/>
            <person name="Ritchie M.E."/>
            <person name="Jex A.R."/>
            <person name="Gazzola D."/>
            <person name="Li H."/>
            <person name="Toshio Fujiwara R."/>
            <person name="Zhan B."/>
            <person name="Aroian R.V."/>
            <person name="Pafco B."/>
            <person name="Schwarz E.M."/>
        </authorList>
    </citation>
    <scope>NUCLEOTIDE SEQUENCE [LARGE SCALE GENOMIC DNA]</scope>
    <source>
        <strain evidence="2 3">Aroian</strain>
        <tissue evidence="2">Whole animal</tissue>
    </source>
</reference>
<protein>
    <submittedName>
        <fullName evidence="2">Uncharacterized protein</fullName>
    </submittedName>
</protein>
<gene>
    <name evidence="2" type="primary">Necator_chrIII.g10853</name>
    <name evidence="2" type="ORF">RB195_010088</name>
</gene>
<evidence type="ECO:0000313" key="3">
    <source>
        <dbReference type="Proteomes" id="UP001303046"/>
    </source>
</evidence>
<dbReference type="Proteomes" id="UP001303046">
    <property type="component" value="Unassembled WGS sequence"/>
</dbReference>
<feature type="region of interest" description="Disordered" evidence="1">
    <location>
        <begin position="1"/>
        <end position="70"/>
    </location>
</feature>
<organism evidence="2 3">
    <name type="scientific">Necator americanus</name>
    <name type="common">Human hookworm</name>
    <dbReference type="NCBI Taxonomy" id="51031"/>
    <lineage>
        <taxon>Eukaryota</taxon>
        <taxon>Metazoa</taxon>
        <taxon>Ecdysozoa</taxon>
        <taxon>Nematoda</taxon>
        <taxon>Chromadorea</taxon>
        <taxon>Rhabditida</taxon>
        <taxon>Rhabditina</taxon>
        <taxon>Rhabditomorpha</taxon>
        <taxon>Strongyloidea</taxon>
        <taxon>Ancylostomatidae</taxon>
        <taxon>Bunostominae</taxon>
        <taxon>Necator</taxon>
    </lineage>
</organism>
<evidence type="ECO:0000313" key="2">
    <source>
        <dbReference type="EMBL" id="KAK6742620.1"/>
    </source>
</evidence>